<reference evidence="3 4" key="1">
    <citation type="submission" date="2016-10" db="EMBL/GenBank/DDBJ databases">
        <authorList>
            <person name="de Groot N.N."/>
        </authorList>
    </citation>
    <scope>NUCLEOTIDE SEQUENCE [LARGE SCALE GENOMIC DNA]</scope>
    <source>
        <strain evidence="3 4">DSM 21668</strain>
    </source>
</reference>
<feature type="chain" id="PRO_5011444261" description="DUF5703 domain-containing protein" evidence="1">
    <location>
        <begin position="18"/>
        <end position="755"/>
    </location>
</feature>
<organism evidence="3 4">
    <name type="scientific">Siphonobacter aquaeclarae</name>
    <dbReference type="NCBI Taxonomy" id="563176"/>
    <lineage>
        <taxon>Bacteria</taxon>
        <taxon>Pseudomonadati</taxon>
        <taxon>Bacteroidota</taxon>
        <taxon>Cytophagia</taxon>
        <taxon>Cytophagales</taxon>
        <taxon>Cytophagaceae</taxon>
        <taxon>Siphonobacter</taxon>
    </lineage>
</organism>
<name>A0A1G9RIZ8_9BACT</name>
<dbReference type="GO" id="GO:0005975">
    <property type="term" value="P:carbohydrate metabolic process"/>
    <property type="evidence" value="ECO:0007669"/>
    <property type="project" value="InterPro"/>
</dbReference>
<evidence type="ECO:0000256" key="1">
    <source>
        <dbReference type="SAM" id="SignalP"/>
    </source>
</evidence>
<evidence type="ECO:0000313" key="3">
    <source>
        <dbReference type="EMBL" id="SDM22867.1"/>
    </source>
</evidence>
<evidence type="ECO:0000313" key="4">
    <source>
        <dbReference type="Proteomes" id="UP000198901"/>
    </source>
</evidence>
<keyword evidence="1" id="KW-0732">Signal</keyword>
<dbReference type="Pfam" id="PF18961">
    <property type="entry name" value="DUF5703_N"/>
    <property type="match status" value="1"/>
</dbReference>
<keyword evidence="4" id="KW-1185">Reference proteome</keyword>
<gene>
    <name evidence="3" type="ORF">SAMN04488090_2905</name>
</gene>
<dbReference type="RefSeq" id="WP_093203587.1">
    <property type="nucleotide sequence ID" value="NZ_FNGS01000005.1"/>
</dbReference>
<dbReference type="InterPro" id="IPR043757">
    <property type="entry name" value="DUF5703_N"/>
</dbReference>
<accession>A0A1G9RIZ8</accession>
<dbReference type="InterPro" id="IPR012341">
    <property type="entry name" value="6hp_glycosidase-like_sf"/>
</dbReference>
<dbReference type="InterPro" id="IPR008928">
    <property type="entry name" value="6-hairpin_glycosidase_sf"/>
</dbReference>
<dbReference type="SUPFAM" id="SSF48208">
    <property type="entry name" value="Six-hairpin glycosidases"/>
    <property type="match status" value="1"/>
</dbReference>
<dbReference type="EMBL" id="FNGS01000005">
    <property type="protein sequence ID" value="SDM22867.1"/>
    <property type="molecule type" value="Genomic_DNA"/>
</dbReference>
<dbReference type="AlphaFoldDB" id="A0A1G9RIZ8"/>
<dbReference type="Gene3D" id="1.50.10.10">
    <property type="match status" value="1"/>
</dbReference>
<dbReference type="STRING" id="563176.SAMN04488090_2905"/>
<proteinExistence type="predicted"/>
<feature type="domain" description="DUF5703" evidence="2">
    <location>
        <begin position="26"/>
        <end position="306"/>
    </location>
</feature>
<sequence>MRYLLPVLLFVCGAAAAQTYAPDPVIWKTPSRNSSESMPCGGGDIGLNVWVENGELLCYIARSGSFDENNALLKTGRLRVKLSPNILTDQSFEQELRLSDGSIRLKSGKNRIHVWVDVFRPVVHVEVESTSPTRVEATYESWRTTERTAKGAENKANTWKHMYPGTVTTSRDSIRFDGASVLFFHRNGGRTVFDTTVAHEGLSSIQNKLYDPLKFRTFGGRLTGTNLEPAGNTSGKYGSTSFSGWKLQSRSAARQHRLRVVLHTAQEEQLNNWLSGLKKQESQVISRTESWLKTAAWWKLFWDRSHLVISGKDTLAVQAARNYTLFRYLMGCNARGEWPTKFNGGLFTYDPEEVDPKSPFTPDFRAWGGGTHTAQNQRLVYFPMLKTGDTDVLESQLAFYLRLLPTAEARTRFYWGHNGASFTEQLENFGLPNPAEYGWKRPASFDKGLEYNKWLEYLWDTSLEFCLMMLDESRYTGSDAGRYLPFIESCLTFFDEHYQYLARQRGAAALDGDGRLVLYPGSAAETYKMAYNANSTIAGLKVVTERLLETGLLSPEKKKHWEGFLTRIPPLSFRQSEGRPVLSPALHWERVNNTESPQLYPVYPWGVYGIGKAGLDTARNTYLYDPDVQKQVSPVGWRQHNIFAARLGLTDEAARLTKQKLGDSGRRFPAFWGPGFDWTPDHNWGGSGMIGLQEMLMQTDGRTIRLFPAWPKEWDVRFKLHAPYQTIVEGTYENGRLTRLNIIPESRRSDVILPF</sequence>
<evidence type="ECO:0000259" key="2">
    <source>
        <dbReference type="Pfam" id="PF18961"/>
    </source>
</evidence>
<dbReference type="Proteomes" id="UP000198901">
    <property type="component" value="Unassembled WGS sequence"/>
</dbReference>
<dbReference type="OrthoDB" id="101302at2"/>
<protein>
    <recommendedName>
        <fullName evidence="2">DUF5703 domain-containing protein</fullName>
    </recommendedName>
</protein>
<feature type="signal peptide" evidence="1">
    <location>
        <begin position="1"/>
        <end position="17"/>
    </location>
</feature>